<dbReference type="AlphaFoldDB" id="A0A7W6FPN5"/>
<dbReference type="EC" id="3.1.3.48" evidence="2"/>
<proteinExistence type="inferred from homology"/>
<evidence type="ECO:0000313" key="3">
    <source>
        <dbReference type="Proteomes" id="UP000571950"/>
    </source>
</evidence>
<reference evidence="2 3" key="1">
    <citation type="submission" date="2020-08" db="EMBL/GenBank/DDBJ databases">
        <title>Genomic Encyclopedia of Type Strains, Phase IV (KMG-IV): sequencing the most valuable type-strain genomes for metagenomic binning, comparative biology and taxonomic classification.</title>
        <authorList>
            <person name="Goeker M."/>
        </authorList>
    </citation>
    <scope>NUCLEOTIDE SEQUENCE [LARGE SCALE GENOMIC DNA]</scope>
    <source>
        <strain evidence="2 3">DSM 26189</strain>
    </source>
</reference>
<dbReference type="PANTHER" id="PTHR31126">
    <property type="entry name" value="TYROSINE-PROTEIN PHOSPHATASE"/>
    <property type="match status" value="1"/>
</dbReference>
<comment type="caution">
    <text evidence="2">The sequence shown here is derived from an EMBL/GenBank/DDBJ whole genome shotgun (WGS) entry which is preliminary data.</text>
</comment>
<gene>
    <name evidence="2" type="ORF">GGR43_001512</name>
</gene>
<name>A0A7W6FPN5_9SPHN</name>
<dbReference type="RefSeq" id="WP_188071347.1">
    <property type="nucleotide sequence ID" value="NZ_BSPS01000039.1"/>
</dbReference>
<dbReference type="InterPro" id="IPR029021">
    <property type="entry name" value="Prot-tyrosine_phosphatase-like"/>
</dbReference>
<dbReference type="Gene3D" id="3.90.190.10">
    <property type="entry name" value="Protein tyrosine phosphatase superfamily"/>
    <property type="match status" value="1"/>
</dbReference>
<dbReference type="Proteomes" id="UP000571950">
    <property type="component" value="Unassembled WGS sequence"/>
</dbReference>
<accession>A0A7W6FPN5</accession>
<protein>
    <submittedName>
        <fullName evidence="2">Protein-tyrosine phosphatase</fullName>
        <ecNumber evidence="2">3.1.3.48</ecNumber>
    </submittedName>
</protein>
<keyword evidence="2" id="KW-0378">Hydrolase</keyword>
<dbReference type="SUPFAM" id="SSF52799">
    <property type="entry name" value="(Phosphotyrosine protein) phosphatases II"/>
    <property type="match status" value="1"/>
</dbReference>
<sequence>MARIVTIAAQNFREIGPVRGRGGKTLKPGVLFRSGDLSEVTDACVARIRELGIRSMVDLRSAAERRRHPYEWLPAIDADAWGDPGESAAAAVSELLHRAEAGVDDVAAAMCDLYRDLPFSHAASYATLFRRVAEGRTPVLFGCAAGKDRTGVGAALLLWSIGVDFEAIFEDYLLTNQHFDRLRELAARRYGWRDLSPKIDMGLRAERVFLEAAIETVTDRCGGIDGYLEGTLGLSAGQRAAIERELLG</sequence>
<dbReference type="Pfam" id="PF13350">
    <property type="entry name" value="Y_phosphatase3"/>
    <property type="match status" value="1"/>
</dbReference>
<comment type="similarity">
    <text evidence="1">Belongs to the protein-tyrosine phosphatase family.</text>
</comment>
<dbReference type="InterPro" id="IPR026893">
    <property type="entry name" value="Tyr/Ser_Pase_IphP-type"/>
</dbReference>
<organism evidence="2 3">
    <name type="scientific">Sphingobium jiangsuense</name>
    <dbReference type="NCBI Taxonomy" id="870476"/>
    <lineage>
        <taxon>Bacteria</taxon>
        <taxon>Pseudomonadati</taxon>
        <taxon>Pseudomonadota</taxon>
        <taxon>Alphaproteobacteria</taxon>
        <taxon>Sphingomonadales</taxon>
        <taxon>Sphingomonadaceae</taxon>
        <taxon>Sphingobium</taxon>
    </lineage>
</organism>
<evidence type="ECO:0000256" key="1">
    <source>
        <dbReference type="ARBA" id="ARBA00009580"/>
    </source>
</evidence>
<dbReference type="PANTHER" id="PTHR31126:SF1">
    <property type="entry name" value="TYROSINE SPECIFIC PROTEIN PHOSPHATASES DOMAIN-CONTAINING PROTEIN"/>
    <property type="match status" value="1"/>
</dbReference>
<keyword evidence="3" id="KW-1185">Reference proteome</keyword>
<dbReference type="GO" id="GO:0004725">
    <property type="term" value="F:protein tyrosine phosphatase activity"/>
    <property type="evidence" value="ECO:0007669"/>
    <property type="project" value="UniProtKB-EC"/>
</dbReference>
<evidence type="ECO:0000313" key="2">
    <source>
        <dbReference type="EMBL" id="MBB3925797.1"/>
    </source>
</evidence>
<dbReference type="EMBL" id="JACIDT010000004">
    <property type="protein sequence ID" value="MBB3925797.1"/>
    <property type="molecule type" value="Genomic_DNA"/>
</dbReference>